<gene>
    <name evidence="2" type="ORF">GMARGA_LOCUS529</name>
</gene>
<reference evidence="2 3" key="1">
    <citation type="submission" date="2021-06" db="EMBL/GenBank/DDBJ databases">
        <authorList>
            <person name="Kallberg Y."/>
            <person name="Tangrot J."/>
            <person name="Rosling A."/>
        </authorList>
    </citation>
    <scope>NUCLEOTIDE SEQUENCE [LARGE SCALE GENOMIC DNA]</scope>
    <source>
        <strain evidence="2 3">120-4 pot B 10/14</strain>
    </source>
</reference>
<proteinExistence type="predicted"/>
<dbReference type="EMBL" id="CAJVQB010000089">
    <property type="protein sequence ID" value="CAG8465726.1"/>
    <property type="molecule type" value="Genomic_DNA"/>
</dbReference>
<evidence type="ECO:0000313" key="3">
    <source>
        <dbReference type="Proteomes" id="UP000789901"/>
    </source>
</evidence>
<dbReference type="Proteomes" id="UP000789901">
    <property type="component" value="Unassembled WGS sequence"/>
</dbReference>
<evidence type="ECO:0000256" key="1">
    <source>
        <dbReference type="SAM" id="MobiDB-lite"/>
    </source>
</evidence>
<evidence type="ECO:0000313" key="2">
    <source>
        <dbReference type="EMBL" id="CAG8465726.1"/>
    </source>
</evidence>
<organism evidence="2 3">
    <name type="scientific">Gigaspora margarita</name>
    <dbReference type="NCBI Taxonomy" id="4874"/>
    <lineage>
        <taxon>Eukaryota</taxon>
        <taxon>Fungi</taxon>
        <taxon>Fungi incertae sedis</taxon>
        <taxon>Mucoromycota</taxon>
        <taxon>Glomeromycotina</taxon>
        <taxon>Glomeromycetes</taxon>
        <taxon>Diversisporales</taxon>
        <taxon>Gigasporaceae</taxon>
        <taxon>Gigaspora</taxon>
    </lineage>
</organism>
<accession>A0ABM8VWR8</accession>
<keyword evidence="3" id="KW-1185">Reference proteome</keyword>
<comment type="caution">
    <text evidence="2">The sequence shown here is derived from an EMBL/GenBank/DDBJ whole genome shotgun (WGS) entry which is preliminary data.</text>
</comment>
<sequence>MEPQVLTRISELFEEWKELKELANSRVNACFVYEDKKEYIRFVYQPPNRNFVALNGGQGTLTYYPNLKGTSDEEEPCRCPQFLTSNEYAEFTRTYADYLTNEKGKYPVFHTLDLEEVDSPQSQGNYFKTRFIDIDKQQLADWIKKAKIEKKNNFEIAPTANLAGIMYRFHSKKVFFRYSEDLNFTLEADQLAGTALNLGLDLVSGAAQAYTGGAISNLNTASREVISKISSAGDAKEKYLHRKAESKAKEERQSECKKTLVAGSAHAMQTIMANKSVKKPCYLFINKKTIGDILCAGFIQLENAIFEGDDGYYKNLLETGQYFYEKDPKEIFLTPLERGEFKRGILNDKPVHQNTTIQTNYKSAIGRDDLVHIDNIGQRDSRAFQEITNIVGDISAIGGGIEINETVEELQIMEDTQQTEGLAAFDKSIEAEAEKAQADKTRQKDRQKDKSQERNQEQQEELHTDKQVEKKILYMSELIIIKTDNSQELKEYLRQKRIDYEVYLSEKPSSSNIEKEKVKITNLSVKDKLIAQLNNGQEIEIPLE</sequence>
<feature type="region of interest" description="Disordered" evidence="1">
    <location>
        <begin position="433"/>
        <end position="464"/>
    </location>
</feature>
<name>A0ABM8VWR8_GIGMA</name>
<protein>
    <submittedName>
        <fullName evidence="2">22864_t:CDS:1</fullName>
    </submittedName>
</protein>